<dbReference type="Proteomes" id="UP001181622">
    <property type="component" value="Unassembled WGS sequence"/>
</dbReference>
<feature type="domain" description="PIN" evidence="1">
    <location>
        <begin position="4"/>
        <end position="111"/>
    </location>
</feature>
<organism evidence="2 3">
    <name type="scientific">Chelatococcus sambhunathii</name>
    <dbReference type="NCBI Taxonomy" id="363953"/>
    <lineage>
        <taxon>Bacteria</taxon>
        <taxon>Pseudomonadati</taxon>
        <taxon>Pseudomonadota</taxon>
        <taxon>Alphaproteobacteria</taxon>
        <taxon>Hyphomicrobiales</taxon>
        <taxon>Chelatococcaceae</taxon>
        <taxon>Chelatococcus</taxon>
    </lineage>
</organism>
<evidence type="ECO:0000313" key="3">
    <source>
        <dbReference type="Proteomes" id="UP001181622"/>
    </source>
</evidence>
<comment type="caution">
    <text evidence="2">The sequence shown here is derived from an EMBL/GenBank/DDBJ whole genome shotgun (WGS) entry which is preliminary data.</text>
</comment>
<accession>A0ABU1DIS6</accession>
<dbReference type="Gene3D" id="3.40.50.1010">
    <property type="entry name" value="5'-nuclease"/>
    <property type="match status" value="1"/>
</dbReference>
<reference evidence="2" key="1">
    <citation type="submission" date="2020-10" db="EMBL/GenBank/DDBJ databases">
        <authorList>
            <person name="Abbas A."/>
            <person name="Razzaq R."/>
            <person name="Waqas M."/>
            <person name="Abbas N."/>
            <person name="Nielsen T.K."/>
            <person name="Hansen L.H."/>
            <person name="Hussain S."/>
            <person name="Shahid M."/>
        </authorList>
    </citation>
    <scope>NUCLEOTIDE SEQUENCE</scope>
    <source>
        <strain evidence="2">S14</strain>
    </source>
</reference>
<sequence length="132" mass="14699">MIGIDANILLRYFLEDDPVWSPAVETFIESKLSVDEPGYVNPITLVEVVWSLRRHARYDREALCEVIEGLLAFEKMVIGESEAVTRALNAYRAGGAGFVDYFIAELNTDAGAATTMTIDKKAAAREPFQLLR</sequence>
<dbReference type="InterPro" id="IPR002716">
    <property type="entry name" value="PIN_dom"/>
</dbReference>
<dbReference type="RefSeq" id="WP_309393217.1">
    <property type="nucleotide sequence ID" value="NZ_JADBEO010000035.1"/>
</dbReference>
<dbReference type="CDD" id="cd18683">
    <property type="entry name" value="PIN_VapC-like"/>
    <property type="match status" value="1"/>
</dbReference>
<keyword evidence="3" id="KW-1185">Reference proteome</keyword>
<evidence type="ECO:0000313" key="2">
    <source>
        <dbReference type="EMBL" id="MDR4307915.1"/>
    </source>
</evidence>
<protein>
    <submittedName>
        <fullName evidence="2">Type II toxin-antitoxin system VapC family toxin</fullName>
    </submittedName>
</protein>
<dbReference type="Pfam" id="PF01850">
    <property type="entry name" value="PIN"/>
    <property type="match status" value="1"/>
</dbReference>
<dbReference type="InterPro" id="IPR029060">
    <property type="entry name" value="PIN-like_dom_sf"/>
</dbReference>
<proteinExistence type="predicted"/>
<name>A0ABU1DIS6_9HYPH</name>
<evidence type="ECO:0000259" key="1">
    <source>
        <dbReference type="Pfam" id="PF01850"/>
    </source>
</evidence>
<gene>
    <name evidence="2" type="ORF">IHQ68_14935</name>
</gene>
<dbReference type="SUPFAM" id="SSF88723">
    <property type="entry name" value="PIN domain-like"/>
    <property type="match status" value="1"/>
</dbReference>
<dbReference type="EMBL" id="JADBEO010000035">
    <property type="protein sequence ID" value="MDR4307915.1"/>
    <property type="molecule type" value="Genomic_DNA"/>
</dbReference>